<comment type="caution">
    <text evidence="1">The sequence shown here is derived from an EMBL/GenBank/DDBJ whole genome shotgun (WGS) entry which is preliminary data.</text>
</comment>
<proteinExistence type="predicted"/>
<gene>
    <name evidence="1" type="ORF">TNIN_311641</name>
</gene>
<dbReference type="EMBL" id="BMAV01014724">
    <property type="protein sequence ID" value="GFY63314.1"/>
    <property type="molecule type" value="Genomic_DNA"/>
</dbReference>
<organism evidence="1 2">
    <name type="scientific">Trichonephila inaurata madagascariensis</name>
    <dbReference type="NCBI Taxonomy" id="2747483"/>
    <lineage>
        <taxon>Eukaryota</taxon>
        <taxon>Metazoa</taxon>
        <taxon>Ecdysozoa</taxon>
        <taxon>Arthropoda</taxon>
        <taxon>Chelicerata</taxon>
        <taxon>Arachnida</taxon>
        <taxon>Araneae</taxon>
        <taxon>Araneomorphae</taxon>
        <taxon>Entelegynae</taxon>
        <taxon>Araneoidea</taxon>
        <taxon>Nephilidae</taxon>
        <taxon>Trichonephila</taxon>
        <taxon>Trichonephila inaurata</taxon>
    </lineage>
</organism>
<evidence type="ECO:0000313" key="2">
    <source>
        <dbReference type="Proteomes" id="UP000886998"/>
    </source>
</evidence>
<accession>A0A8X6Y5G9</accession>
<dbReference type="Proteomes" id="UP000886998">
    <property type="component" value="Unassembled WGS sequence"/>
</dbReference>
<evidence type="ECO:0000313" key="1">
    <source>
        <dbReference type="EMBL" id="GFY63314.1"/>
    </source>
</evidence>
<reference evidence="1" key="1">
    <citation type="submission" date="2020-08" db="EMBL/GenBank/DDBJ databases">
        <title>Multicomponent nature underlies the extraordinary mechanical properties of spider dragline silk.</title>
        <authorList>
            <person name="Kono N."/>
            <person name="Nakamura H."/>
            <person name="Mori M."/>
            <person name="Yoshida Y."/>
            <person name="Ohtoshi R."/>
            <person name="Malay A.D."/>
            <person name="Moran D.A.P."/>
            <person name="Tomita M."/>
            <person name="Numata K."/>
            <person name="Arakawa K."/>
        </authorList>
    </citation>
    <scope>NUCLEOTIDE SEQUENCE</scope>
</reference>
<protein>
    <submittedName>
        <fullName evidence="1">Uncharacterized protein</fullName>
    </submittedName>
</protein>
<name>A0A8X6Y5G9_9ARAC</name>
<sequence>MGGGEWTPKDLCPSLEGQLGITHRVVGAGHSFTGKRGLNPHQLVLDQRDIFVSISIPGYLCQLDYVIGLGLLFVEKQDFSMESSKNMVLHLICNADKTQAECLDLAVLNDRAVCLPERLKLRLSGSDFCCGKARGQGKG</sequence>
<dbReference type="AlphaFoldDB" id="A0A8X6Y5G9"/>
<keyword evidence="2" id="KW-1185">Reference proteome</keyword>